<proteinExistence type="predicted"/>
<name>A0A8J2P3U4_9HEXA</name>
<protein>
    <submittedName>
        <fullName evidence="2">Uncharacterized protein</fullName>
    </submittedName>
</protein>
<dbReference type="Proteomes" id="UP000708208">
    <property type="component" value="Unassembled WGS sequence"/>
</dbReference>
<gene>
    <name evidence="2" type="ORF">AFUS01_LOCUS19553</name>
</gene>
<organism evidence="2 3">
    <name type="scientific">Allacma fusca</name>
    <dbReference type="NCBI Taxonomy" id="39272"/>
    <lineage>
        <taxon>Eukaryota</taxon>
        <taxon>Metazoa</taxon>
        <taxon>Ecdysozoa</taxon>
        <taxon>Arthropoda</taxon>
        <taxon>Hexapoda</taxon>
        <taxon>Collembola</taxon>
        <taxon>Symphypleona</taxon>
        <taxon>Sminthuridae</taxon>
        <taxon>Allacma</taxon>
    </lineage>
</organism>
<feature type="non-terminal residue" evidence="2">
    <location>
        <position position="1"/>
    </location>
</feature>
<reference evidence="2" key="1">
    <citation type="submission" date="2021-06" db="EMBL/GenBank/DDBJ databases">
        <authorList>
            <person name="Hodson N. C."/>
            <person name="Mongue J. A."/>
            <person name="Jaron S. K."/>
        </authorList>
    </citation>
    <scope>NUCLEOTIDE SEQUENCE</scope>
</reference>
<evidence type="ECO:0000313" key="3">
    <source>
        <dbReference type="Proteomes" id="UP000708208"/>
    </source>
</evidence>
<feature type="region of interest" description="Disordered" evidence="1">
    <location>
        <begin position="1"/>
        <end position="41"/>
    </location>
</feature>
<accession>A0A8J2P3U4</accession>
<dbReference type="EMBL" id="CAJVCH010203060">
    <property type="protein sequence ID" value="CAG7730940.1"/>
    <property type="molecule type" value="Genomic_DNA"/>
</dbReference>
<evidence type="ECO:0000313" key="2">
    <source>
        <dbReference type="EMBL" id="CAG7730940.1"/>
    </source>
</evidence>
<feature type="compositionally biased region" description="Low complexity" evidence="1">
    <location>
        <begin position="1"/>
        <end position="28"/>
    </location>
</feature>
<keyword evidence="3" id="KW-1185">Reference proteome</keyword>
<comment type="caution">
    <text evidence="2">The sequence shown here is derived from an EMBL/GenBank/DDBJ whole genome shotgun (WGS) entry which is preliminary data.</text>
</comment>
<evidence type="ECO:0000256" key="1">
    <source>
        <dbReference type="SAM" id="MobiDB-lite"/>
    </source>
</evidence>
<dbReference type="AlphaFoldDB" id="A0A8J2P3U4"/>
<sequence>VWISSTAVCTETTSSTTTSTKTNASPAAEVHDTSLDASKPA</sequence>